<dbReference type="Pfam" id="PF01339">
    <property type="entry name" value="CheB_methylest"/>
    <property type="match status" value="1"/>
</dbReference>
<evidence type="ECO:0000259" key="7">
    <source>
        <dbReference type="PROSITE" id="PS50110"/>
    </source>
</evidence>
<dbReference type="HAMAP" id="MF_00099">
    <property type="entry name" value="CheB_chemtxs"/>
    <property type="match status" value="1"/>
</dbReference>
<name>A0AAU7NUA3_9GAMM</name>
<comment type="domain">
    <text evidence="4">Contains a C-terminal catalytic domain, and an N-terminal region which modulates catalytic activity.</text>
</comment>
<organism evidence="9 10">
    <name type="scientific">Methylomarinum roseum</name>
    <dbReference type="NCBI Taxonomy" id="3067653"/>
    <lineage>
        <taxon>Bacteria</taxon>
        <taxon>Pseudomonadati</taxon>
        <taxon>Pseudomonadota</taxon>
        <taxon>Gammaproteobacteria</taxon>
        <taxon>Methylococcales</taxon>
        <taxon>Methylococcaceae</taxon>
        <taxon>Methylomarinum</taxon>
    </lineage>
</organism>
<keyword evidence="4 6" id="KW-0597">Phosphoprotein</keyword>
<comment type="PTM">
    <text evidence="4">Phosphorylated by CheA. Phosphorylation of the N-terminal regulatory domain activates the methylesterase activity.</text>
</comment>
<dbReference type="EC" id="3.1.1.61" evidence="4"/>
<dbReference type="PANTHER" id="PTHR42872:SF3">
    <property type="entry name" value="PROTEIN-GLUTAMATE METHYLESTERASE_PROTEIN-GLUTAMINE GLUTAMINASE 1"/>
    <property type="match status" value="1"/>
</dbReference>
<dbReference type="SUPFAM" id="SSF52738">
    <property type="entry name" value="Methylesterase CheB, C-terminal domain"/>
    <property type="match status" value="1"/>
</dbReference>
<dbReference type="PROSITE" id="PS50110">
    <property type="entry name" value="RESPONSE_REGULATORY"/>
    <property type="match status" value="1"/>
</dbReference>
<dbReference type="PROSITE" id="PS50122">
    <property type="entry name" value="CHEB"/>
    <property type="match status" value="1"/>
</dbReference>
<gene>
    <name evidence="4" type="primary">cheB</name>
    <name evidence="9" type="ORF">Q9L42_019725</name>
</gene>
<dbReference type="InterPro" id="IPR008248">
    <property type="entry name" value="CheB-like"/>
</dbReference>
<dbReference type="GO" id="GO:0050568">
    <property type="term" value="F:protein-glutamine glutaminase activity"/>
    <property type="evidence" value="ECO:0007669"/>
    <property type="project" value="UniProtKB-UniRule"/>
</dbReference>
<dbReference type="InterPro" id="IPR011006">
    <property type="entry name" value="CheY-like_superfamily"/>
</dbReference>
<feature type="domain" description="CheB-type methylesterase" evidence="8">
    <location>
        <begin position="159"/>
        <end position="345"/>
    </location>
</feature>
<dbReference type="EMBL" id="CP157743">
    <property type="protein sequence ID" value="XBS20543.1"/>
    <property type="molecule type" value="Genomic_DNA"/>
</dbReference>
<dbReference type="CDD" id="cd16432">
    <property type="entry name" value="CheB_Rec"/>
    <property type="match status" value="1"/>
</dbReference>
<keyword evidence="10" id="KW-1185">Reference proteome</keyword>
<evidence type="ECO:0000313" key="10">
    <source>
        <dbReference type="Proteomes" id="UP001225378"/>
    </source>
</evidence>
<dbReference type="GO" id="GO:0000156">
    <property type="term" value="F:phosphorelay response regulator activity"/>
    <property type="evidence" value="ECO:0007669"/>
    <property type="project" value="InterPro"/>
</dbReference>
<keyword evidence="4" id="KW-0963">Cytoplasm</keyword>
<protein>
    <recommendedName>
        <fullName evidence="4">Protein-glutamate methylesterase/protein-glutamine glutaminase</fullName>
        <ecNumber evidence="4">3.1.1.61</ecNumber>
        <ecNumber evidence="4">3.5.1.44</ecNumber>
    </recommendedName>
</protein>
<dbReference type="SMART" id="SM00448">
    <property type="entry name" value="REC"/>
    <property type="match status" value="1"/>
</dbReference>
<dbReference type="GO" id="GO:0005737">
    <property type="term" value="C:cytoplasm"/>
    <property type="evidence" value="ECO:0007669"/>
    <property type="project" value="UniProtKB-SubCell"/>
</dbReference>
<dbReference type="RefSeq" id="WP_349431685.1">
    <property type="nucleotide sequence ID" value="NZ_CP157743.1"/>
</dbReference>
<comment type="subcellular location">
    <subcellularLocation>
        <location evidence="4">Cytoplasm</location>
    </subcellularLocation>
</comment>
<accession>A0AAU7NUA3</accession>
<dbReference type="KEGG" id="mech:Q9L42_019725"/>
<feature type="active site" evidence="4 5">
    <location>
        <position position="171"/>
    </location>
</feature>
<keyword evidence="2 4" id="KW-0378">Hydrolase</keyword>
<keyword evidence="1 4" id="KW-0145">Chemotaxis</keyword>
<dbReference type="PANTHER" id="PTHR42872">
    <property type="entry name" value="PROTEIN-GLUTAMATE METHYLESTERASE/PROTEIN-GLUTAMINE GLUTAMINASE"/>
    <property type="match status" value="1"/>
</dbReference>
<comment type="function">
    <text evidence="4">Involved in chemotaxis. Part of a chemotaxis signal transduction system that modulates chemotaxis in response to various stimuli. Catalyzes the demethylation of specific methylglutamate residues introduced into the chemoreceptors (methyl-accepting chemotaxis proteins or MCP) by CheR. Also mediates the irreversible deamidation of specific glutamine residues to glutamic acid.</text>
</comment>
<dbReference type="InterPro" id="IPR000673">
    <property type="entry name" value="Sig_transdc_resp-reg_Me-estase"/>
</dbReference>
<sequence>MTIRVLIVDDSRFICKRIQQILEEDQEYTVVGVAGNGREAVKLAAQLKPDVITMDVEMPLMDGITAVKKIMSDCPAPILMFSASTQVGAKATLDALNAGAIDFLPKQLDDIDGNREMAKRLLRRRVRVVAQQASKIRRQVSQAQVKQAAAPVQRMAGGRKPRRDLLLIAASTGGPVAIQKVLARIPKSCSIPILLIQHMPQNFTKSFAERLNDLCNIRVKQAEQGDILQPGLALLGPGGMQMELKNQYGKQIVSLRPKALGEIYSPCADITFSSVARQASGQVLAVVLTGMGSDGQQGASLLKQRGAEIWAQDEASSTIYGMPKAIADAQLANHIYSLDEIAQQFDKLS</sequence>
<dbReference type="NCBIfam" id="NF001965">
    <property type="entry name" value="PRK00742.1"/>
    <property type="match status" value="1"/>
</dbReference>
<evidence type="ECO:0000313" key="9">
    <source>
        <dbReference type="EMBL" id="XBS20543.1"/>
    </source>
</evidence>
<proteinExistence type="inferred from homology"/>
<evidence type="ECO:0000256" key="2">
    <source>
        <dbReference type="ARBA" id="ARBA00022801"/>
    </source>
</evidence>
<reference evidence="9 10" key="1">
    <citation type="journal article" date="2024" name="Microbiology">
        <title>Methylomarinum rosea sp. nov., a novel halophilic methanotrophic bacterium from the hypersaline Lake Elton.</title>
        <authorList>
            <person name="Suleimanov R.Z."/>
            <person name="Oshkin I.Y."/>
            <person name="Danilova O.V."/>
            <person name="Suzina N.E."/>
            <person name="Dedysh S.N."/>
        </authorList>
    </citation>
    <scope>NUCLEOTIDE SEQUENCE [LARGE SCALE GENOMIC DNA]</scope>
    <source>
        <strain evidence="9 10">Ch1-1</strain>
    </source>
</reference>
<evidence type="ECO:0000256" key="1">
    <source>
        <dbReference type="ARBA" id="ARBA00022500"/>
    </source>
</evidence>
<feature type="active site" evidence="4 5">
    <location>
        <position position="198"/>
    </location>
</feature>
<dbReference type="GO" id="GO:0008984">
    <property type="term" value="F:protein-glutamate methylesterase activity"/>
    <property type="evidence" value="ECO:0007669"/>
    <property type="project" value="UniProtKB-UniRule"/>
</dbReference>
<dbReference type="InterPro" id="IPR001789">
    <property type="entry name" value="Sig_transdc_resp-reg_receiver"/>
</dbReference>
<dbReference type="Pfam" id="PF00072">
    <property type="entry name" value="Response_reg"/>
    <property type="match status" value="1"/>
</dbReference>
<comment type="similarity">
    <text evidence="4">Belongs to the CheB family.</text>
</comment>
<comment type="catalytic activity">
    <reaction evidence="4">
        <text>L-glutaminyl-[protein] + H2O = L-glutamyl-[protein] + NH4(+)</text>
        <dbReference type="Rhea" id="RHEA:16441"/>
        <dbReference type="Rhea" id="RHEA-COMP:10207"/>
        <dbReference type="Rhea" id="RHEA-COMP:10208"/>
        <dbReference type="ChEBI" id="CHEBI:15377"/>
        <dbReference type="ChEBI" id="CHEBI:28938"/>
        <dbReference type="ChEBI" id="CHEBI:29973"/>
        <dbReference type="ChEBI" id="CHEBI:30011"/>
        <dbReference type="EC" id="3.5.1.44"/>
    </reaction>
</comment>
<dbReference type="AlphaFoldDB" id="A0AAU7NUA3"/>
<dbReference type="Gene3D" id="3.40.50.2300">
    <property type="match status" value="1"/>
</dbReference>
<evidence type="ECO:0000256" key="5">
    <source>
        <dbReference type="PROSITE-ProRule" id="PRU00050"/>
    </source>
</evidence>
<dbReference type="Gene3D" id="3.40.50.180">
    <property type="entry name" value="Methylesterase CheB, C-terminal domain"/>
    <property type="match status" value="1"/>
</dbReference>
<dbReference type="GO" id="GO:0006935">
    <property type="term" value="P:chemotaxis"/>
    <property type="evidence" value="ECO:0007669"/>
    <property type="project" value="UniProtKB-UniRule"/>
</dbReference>
<feature type="modified residue" description="4-aspartylphosphate" evidence="4 6">
    <location>
        <position position="55"/>
    </location>
</feature>
<evidence type="ECO:0000256" key="4">
    <source>
        <dbReference type="HAMAP-Rule" id="MF_00099"/>
    </source>
</evidence>
<feature type="active site" evidence="4 5">
    <location>
        <position position="294"/>
    </location>
</feature>
<dbReference type="SUPFAM" id="SSF52172">
    <property type="entry name" value="CheY-like"/>
    <property type="match status" value="1"/>
</dbReference>
<feature type="domain" description="Response regulatory" evidence="7">
    <location>
        <begin position="4"/>
        <end position="121"/>
    </location>
</feature>
<evidence type="ECO:0000259" key="8">
    <source>
        <dbReference type="PROSITE" id="PS50122"/>
    </source>
</evidence>
<dbReference type="Proteomes" id="UP001225378">
    <property type="component" value="Chromosome"/>
</dbReference>
<comment type="catalytic activity">
    <reaction evidence="3 4">
        <text>[protein]-L-glutamate 5-O-methyl ester + H2O = L-glutamyl-[protein] + methanol + H(+)</text>
        <dbReference type="Rhea" id="RHEA:23236"/>
        <dbReference type="Rhea" id="RHEA-COMP:10208"/>
        <dbReference type="Rhea" id="RHEA-COMP:10311"/>
        <dbReference type="ChEBI" id="CHEBI:15377"/>
        <dbReference type="ChEBI" id="CHEBI:15378"/>
        <dbReference type="ChEBI" id="CHEBI:17790"/>
        <dbReference type="ChEBI" id="CHEBI:29973"/>
        <dbReference type="ChEBI" id="CHEBI:82795"/>
        <dbReference type="EC" id="3.1.1.61"/>
    </reaction>
</comment>
<dbReference type="PIRSF" id="PIRSF000876">
    <property type="entry name" value="RR_chemtxs_CheB"/>
    <property type="match status" value="1"/>
</dbReference>
<evidence type="ECO:0000256" key="6">
    <source>
        <dbReference type="PROSITE-ProRule" id="PRU00169"/>
    </source>
</evidence>
<dbReference type="EC" id="3.5.1.44" evidence="4"/>
<evidence type="ECO:0000256" key="3">
    <source>
        <dbReference type="ARBA" id="ARBA00048267"/>
    </source>
</evidence>
<dbReference type="CDD" id="cd17541">
    <property type="entry name" value="REC_CheB-like"/>
    <property type="match status" value="1"/>
</dbReference>
<dbReference type="InterPro" id="IPR035909">
    <property type="entry name" value="CheB_C"/>
</dbReference>